<dbReference type="OrthoDB" id="2690797at2"/>
<dbReference type="Proteomes" id="UP000182062">
    <property type="component" value="Unassembled WGS sequence"/>
</dbReference>
<accession>A0A1J6VZH1</accession>
<evidence type="ECO:0000313" key="2">
    <source>
        <dbReference type="Proteomes" id="UP000182062"/>
    </source>
</evidence>
<dbReference type="InterPro" id="IPR005883">
    <property type="entry name" value="PilM"/>
</dbReference>
<gene>
    <name evidence="1" type="ORF">BHE18_19650</name>
</gene>
<organism evidence="1 2">
    <name type="scientific">Rossellomorea aquimaris</name>
    <dbReference type="NCBI Taxonomy" id="189382"/>
    <lineage>
        <taxon>Bacteria</taxon>
        <taxon>Bacillati</taxon>
        <taxon>Bacillota</taxon>
        <taxon>Bacilli</taxon>
        <taxon>Bacillales</taxon>
        <taxon>Bacillaceae</taxon>
        <taxon>Rossellomorea</taxon>
    </lineage>
</organism>
<dbReference type="PIRSF" id="PIRSF019169">
    <property type="entry name" value="PilM"/>
    <property type="match status" value="1"/>
</dbReference>
<evidence type="ECO:0008006" key="3">
    <source>
        <dbReference type="Google" id="ProtNLM"/>
    </source>
</evidence>
<reference evidence="1 2" key="1">
    <citation type="submission" date="2016-09" db="EMBL/GenBank/DDBJ databases">
        <title>Bacillus aquimaris SAMM genome sequence reveals colonization and biosurfactant production capacities.</title>
        <authorList>
            <person name="Waghmode S.R."/>
            <person name="Suryavanshi M.V."/>
        </authorList>
    </citation>
    <scope>NUCLEOTIDE SEQUENCE [LARGE SCALE GENOMIC DNA]</scope>
    <source>
        <strain evidence="1 2">SAMM</strain>
    </source>
</reference>
<comment type="caution">
    <text evidence="1">The sequence shown here is derived from an EMBL/GenBank/DDBJ whole genome shotgun (WGS) entry which is preliminary data.</text>
</comment>
<sequence length="323" mass="36888">MGFLSFLSSSQKTANIVFTDHCIRYLELKQTSPLLVSSMAERRLPDGVIKGGRIVDEETLLFILEECIDEWKIKRKPVRYVVPDPFVILRKVSIPAEIREDEMEGYLFLEIGSSIHLPFEDPVFDYSLLASGHEKQEVLLVASQEEIVDGFKRLLEEVKLKPVAADIAPLALYRAVLHEKKASPHEHTMLLHMDEQLLTISIFHKHEPIFTRPIPLDGPVKDDEVVESYPVDLLGDTLNEIEKVMNFYRYSLNKGEQSVSKTIVSGDHPRLFELRQQLQDRISIPVELLSLRNVTTFNDEKIQAGYAIAFGLALKEVQLSETY</sequence>
<dbReference type="InterPro" id="IPR050696">
    <property type="entry name" value="FtsA/MreB"/>
</dbReference>
<dbReference type="SUPFAM" id="SSF53067">
    <property type="entry name" value="Actin-like ATPase domain"/>
    <property type="match status" value="1"/>
</dbReference>
<dbReference type="PANTHER" id="PTHR32432:SF3">
    <property type="entry name" value="ETHANOLAMINE UTILIZATION PROTEIN EUTJ"/>
    <property type="match status" value="1"/>
</dbReference>
<evidence type="ECO:0000313" key="1">
    <source>
        <dbReference type="EMBL" id="OIU70733.1"/>
    </source>
</evidence>
<proteinExistence type="predicted"/>
<dbReference type="InterPro" id="IPR043129">
    <property type="entry name" value="ATPase_NBD"/>
</dbReference>
<dbReference type="RefSeq" id="WP_071619083.1">
    <property type="nucleotide sequence ID" value="NZ_MINN01000096.1"/>
</dbReference>
<dbReference type="PANTHER" id="PTHR32432">
    <property type="entry name" value="CELL DIVISION PROTEIN FTSA-RELATED"/>
    <property type="match status" value="1"/>
</dbReference>
<dbReference type="EMBL" id="MINN01000096">
    <property type="protein sequence ID" value="OIU70733.1"/>
    <property type="molecule type" value="Genomic_DNA"/>
</dbReference>
<dbReference type="AlphaFoldDB" id="A0A1J6VZH1"/>
<dbReference type="Pfam" id="PF11104">
    <property type="entry name" value="PilM_2"/>
    <property type="match status" value="1"/>
</dbReference>
<protein>
    <recommendedName>
        <fullName evidence="3">Pilus assembly protein PilM</fullName>
    </recommendedName>
</protein>
<dbReference type="Gene3D" id="3.30.420.40">
    <property type="match status" value="1"/>
</dbReference>
<name>A0A1J6VZH1_9BACI</name>
<keyword evidence="2" id="KW-1185">Reference proteome</keyword>